<evidence type="ECO:0000256" key="1">
    <source>
        <dbReference type="ARBA" id="ARBA00005417"/>
    </source>
</evidence>
<dbReference type="SUPFAM" id="SSF52540">
    <property type="entry name" value="P-loop containing nucleoside triphosphate hydrolases"/>
    <property type="match status" value="1"/>
</dbReference>
<keyword evidence="3" id="KW-0547">Nucleotide-binding</keyword>
<keyword evidence="4 6" id="KW-0067">ATP-binding</keyword>
<evidence type="ECO:0000256" key="3">
    <source>
        <dbReference type="ARBA" id="ARBA00022741"/>
    </source>
</evidence>
<gene>
    <name evidence="6" type="ORF">GOARA_063_00770</name>
</gene>
<dbReference type="EMBL" id="BAEE01000063">
    <property type="protein sequence ID" value="GAB10878.1"/>
    <property type="molecule type" value="Genomic_DNA"/>
</dbReference>
<dbReference type="PANTHER" id="PTHR43335">
    <property type="entry name" value="ABC TRANSPORTER, ATP-BINDING PROTEIN"/>
    <property type="match status" value="1"/>
</dbReference>
<name>G7H4V3_9ACTN</name>
<dbReference type="PANTHER" id="PTHR43335:SF4">
    <property type="entry name" value="ABC TRANSPORTER, ATP-BINDING PROTEIN"/>
    <property type="match status" value="1"/>
</dbReference>
<dbReference type="GO" id="GO:0016887">
    <property type="term" value="F:ATP hydrolysis activity"/>
    <property type="evidence" value="ECO:0007669"/>
    <property type="project" value="InterPro"/>
</dbReference>
<comment type="similarity">
    <text evidence="1">Belongs to the ABC transporter superfamily.</text>
</comment>
<dbReference type="AlphaFoldDB" id="G7H4V3"/>
<evidence type="ECO:0000313" key="6">
    <source>
        <dbReference type="EMBL" id="GAB10878.1"/>
    </source>
</evidence>
<dbReference type="InterPro" id="IPR027417">
    <property type="entry name" value="P-loop_NTPase"/>
</dbReference>
<dbReference type="InterPro" id="IPR003439">
    <property type="entry name" value="ABC_transporter-like_ATP-bd"/>
</dbReference>
<dbReference type="SMART" id="SM00382">
    <property type="entry name" value="AAA"/>
    <property type="match status" value="1"/>
</dbReference>
<dbReference type="PROSITE" id="PS50893">
    <property type="entry name" value="ABC_TRANSPORTER_2"/>
    <property type="match status" value="1"/>
</dbReference>
<keyword evidence="2" id="KW-0813">Transport</keyword>
<dbReference type="Gene3D" id="3.40.50.300">
    <property type="entry name" value="P-loop containing nucleotide triphosphate hydrolases"/>
    <property type="match status" value="1"/>
</dbReference>
<sequence length="244" mass="25840">MIEISGVTKAYGEKKAVDDVSLTAVPGGVTYLLGPNGAGKSTVMRMIAGLTSPDSGTIAINGRSLRRIRDVKHEIGFSLSAHSRNPNHTAIQHLRWQARLAGIGDGEAERVLAEVGLEPAAKRLVGGFSLGMLQRLGIASALLGDPAVLVLDEPANGLDVEGVLWLRDLFGRLTAEGKTLLVASHSLGEVEITASWIVIMGRGRVLCNARADDVLARAAGPRRLESIYLELTRGSVEYSAGEAR</sequence>
<evidence type="ECO:0000256" key="4">
    <source>
        <dbReference type="ARBA" id="ARBA00022840"/>
    </source>
</evidence>
<feature type="domain" description="ABC transporter" evidence="5">
    <location>
        <begin position="2"/>
        <end position="227"/>
    </location>
</feature>
<dbReference type="InterPro" id="IPR017871">
    <property type="entry name" value="ABC_transporter-like_CS"/>
</dbReference>
<evidence type="ECO:0000259" key="5">
    <source>
        <dbReference type="PROSITE" id="PS50893"/>
    </source>
</evidence>
<dbReference type="InterPro" id="IPR003593">
    <property type="entry name" value="AAA+_ATPase"/>
</dbReference>
<accession>G7H4V3</accession>
<dbReference type="RefSeq" id="WP_007322953.1">
    <property type="nucleotide sequence ID" value="NZ_BAEE01000063.1"/>
</dbReference>
<evidence type="ECO:0000256" key="2">
    <source>
        <dbReference type="ARBA" id="ARBA00022448"/>
    </source>
</evidence>
<protein>
    <submittedName>
        <fullName evidence="6">Putative ABC transporter ATP-binding protein</fullName>
    </submittedName>
</protein>
<comment type="caution">
    <text evidence="6">The sequence shown here is derived from an EMBL/GenBank/DDBJ whole genome shotgun (WGS) entry which is preliminary data.</text>
</comment>
<keyword evidence="7" id="KW-1185">Reference proteome</keyword>
<dbReference type="OrthoDB" id="9804819at2"/>
<dbReference type="GO" id="GO:0005524">
    <property type="term" value="F:ATP binding"/>
    <property type="evidence" value="ECO:0007669"/>
    <property type="project" value="UniProtKB-KW"/>
</dbReference>
<dbReference type="Proteomes" id="UP000035088">
    <property type="component" value="Unassembled WGS sequence"/>
</dbReference>
<reference evidence="6 7" key="1">
    <citation type="submission" date="2011-11" db="EMBL/GenBank/DDBJ databases">
        <title>Whole genome shotgun sequence of Gordonia araii NBRC 100433.</title>
        <authorList>
            <person name="Yoshida Y."/>
            <person name="Hosoyama A."/>
            <person name="Tsuchikane K."/>
            <person name="Katsumata H."/>
            <person name="Yamazaki S."/>
            <person name="Fujita N."/>
        </authorList>
    </citation>
    <scope>NUCLEOTIDE SEQUENCE [LARGE SCALE GENOMIC DNA]</scope>
    <source>
        <strain evidence="6 7">NBRC 100433</strain>
    </source>
</reference>
<evidence type="ECO:0000313" key="7">
    <source>
        <dbReference type="Proteomes" id="UP000035088"/>
    </source>
</evidence>
<dbReference type="Pfam" id="PF00005">
    <property type="entry name" value="ABC_tran"/>
    <property type="match status" value="1"/>
</dbReference>
<dbReference type="STRING" id="1073574.GOARA_063_00770"/>
<dbReference type="PROSITE" id="PS00211">
    <property type="entry name" value="ABC_TRANSPORTER_1"/>
    <property type="match status" value="1"/>
</dbReference>
<proteinExistence type="inferred from homology"/>
<organism evidence="6 7">
    <name type="scientific">Gordonia araii NBRC 100433</name>
    <dbReference type="NCBI Taxonomy" id="1073574"/>
    <lineage>
        <taxon>Bacteria</taxon>
        <taxon>Bacillati</taxon>
        <taxon>Actinomycetota</taxon>
        <taxon>Actinomycetes</taxon>
        <taxon>Mycobacteriales</taxon>
        <taxon>Gordoniaceae</taxon>
        <taxon>Gordonia</taxon>
    </lineage>
</organism>